<accession>A0A8H2VZ23</accession>
<dbReference type="OrthoDB" id="74764at2759"/>
<dbReference type="PANTHER" id="PTHR43662">
    <property type="match status" value="1"/>
</dbReference>
<feature type="domain" description="WSC" evidence="1">
    <location>
        <begin position="415"/>
        <end position="510"/>
    </location>
</feature>
<dbReference type="SMART" id="SM00321">
    <property type="entry name" value="WSC"/>
    <property type="match status" value="1"/>
</dbReference>
<dbReference type="InterPro" id="IPR002889">
    <property type="entry name" value="WSC_carb-bd"/>
</dbReference>
<evidence type="ECO:0000259" key="1">
    <source>
        <dbReference type="PROSITE" id="PS51212"/>
    </source>
</evidence>
<dbReference type="Proteomes" id="UP000624404">
    <property type="component" value="Unassembled WGS sequence"/>
</dbReference>
<organism evidence="2 3">
    <name type="scientific">Sclerotinia trifoliorum</name>
    <dbReference type="NCBI Taxonomy" id="28548"/>
    <lineage>
        <taxon>Eukaryota</taxon>
        <taxon>Fungi</taxon>
        <taxon>Dikarya</taxon>
        <taxon>Ascomycota</taxon>
        <taxon>Pezizomycotina</taxon>
        <taxon>Leotiomycetes</taxon>
        <taxon>Helotiales</taxon>
        <taxon>Sclerotiniaceae</taxon>
        <taxon>Sclerotinia</taxon>
    </lineage>
</organism>
<dbReference type="PROSITE" id="PS51212">
    <property type="entry name" value="WSC"/>
    <property type="match status" value="1"/>
</dbReference>
<dbReference type="InterPro" id="IPR018535">
    <property type="entry name" value="DUF1996"/>
</dbReference>
<dbReference type="Pfam" id="PF01822">
    <property type="entry name" value="WSC"/>
    <property type="match status" value="1"/>
</dbReference>
<comment type="caution">
    <text evidence="2">The sequence shown here is derived from an EMBL/GenBank/DDBJ whole genome shotgun (WGS) entry which is preliminary data.</text>
</comment>
<dbReference type="Pfam" id="PF09362">
    <property type="entry name" value="DUF1996"/>
    <property type="match status" value="1"/>
</dbReference>
<dbReference type="EMBL" id="CAJHIA010000024">
    <property type="protein sequence ID" value="CAD6447033.1"/>
    <property type="molecule type" value="Genomic_DNA"/>
</dbReference>
<name>A0A8H2VZ23_9HELO</name>
<dbReference type="AlphaFoldDB" id="A0A8H2VZ23"/>
<evidence type="ECO:0000313" key="2">
    <source>
        <dbReference type="EMBL" id="CAD6447033.1"/>
    </source>
</evidence>
<evidence type="ECO:0000313" key="3">
    <source>
        <dbReference type="Proteomes" id="UP000624404"/>
    </source>
</evidence>
<gene>
    <name evidence="2" type="ORF">SCLTRI_LOCUS6825</name>
</gene>
<reference evidence="2" key="1">
    <citation type="submission" date="2020-10" db="EMBL/GenBank/DDBJ databases">
        <authorList>
            <person name="Kusch S."/>
        </authorList>
    </citation>
    <scope>NUCLEOTIDE SEQUENCE</scope>
    <source>
        <strain evidence="2">SwB9</strain>
    </source>
</reference>
<keyword evidence="3" id="KW-1185">Reference proteome</keyword>
<sequence>MKLHYGNLEPTVFKLFTGNEYDHALNHKTITMLFKSTKALNLALLGSLISPASTTFVIQCYSRLLDERVDPVVSPGILPASHVHAIAGGSGFSANMTYADARAAKCGTCNVKEDLSNYWTPKLYYKAQNGSFISVPINGDDGYGNLGGMAIYYLQRPGPDNDPLVPFPENFRMIAGDTNRRSYNDSSFADRAVSFRCTGTDLQTNGFPNINCPDGLRLQVTMPSCWDGVNVTAADYKSHMSYPMDGDYDGGRCPASHPHHMMTLFFEVTYRTDLFANDWYGDSQPFVLANGDTTGYGFHGDFVNGWDIPTLTKGINNCLDGQPNCPSETFTFYEQSDTQECKLAPLINEPVSGILHALPGCNAPSSGPAEYIPPACPQDAALKKSLQTPPLRFNPAASIAATLPVGIIDLSTSKGWKYLGCGIDDAGNRTLNADWEGNNSMTIETCVDFCTSKGHTYAGMEFGSQCYCDNSLSADRAPVTGMLGDCIMPCAGNSSEKCGGNAAITLYQKCGAHGCAPSSASTTASTHLQSKRSRVMRGLNI</sequence>
<proteinExistence type="predicted"/>
<dbReference type="PANTHER" id="PTHR43662:SF3">
    <property type="entry name" value="DOMAIN PROTEIN, PUTATIVE (AFU_ORTHOLOGUE AFUA_6G11970)-RELATED"/>
    <property type="match status" value="1"/>
</dbReference>
<protein>
    <submittedName>
        <fullName evidence="2">1ab3c273-7e5d-4373-82d4-03e2b6935497</fullName>
    </submittedName>
</protein>